<feature type="signal peptide" evidence="1">
    <location>
        <begin position="1"/>
        <end position="20"/>
    </location>
</feature>
<proteinExistence type="predicted"/>
<dbReference type="AlphaFoldDB" id="A0A7X9RTA3"/>
<organism evidence="2 3">
    <name type="scientific">Flammeovirga aprica JL-4</name>
    <dbReference type="NCBI Taxonomy" id="694437"/>
    <lineage>
        <taxon>Bacteria</taxon>
        <taxon>Pseudomonadati</taxon>
        <taxon>Bacteroidota</taxon>
        <taxon>Cytophagia</taxon>
        <taxon>Cytophagales</taxon>
        <taxon>Flammeovirgaceae</taxon>
        <taxon>Flammeovirga</taxon>
    </lineage>
</organism>
<dbReference type="RefSeq" id="WP_169654996.1">
    <property type="nucleotide sequence ID" value="NZ_JABANE010000006.1"/>
</dbReference>
<dbReference type="InterPro" id="IPR058093">
    <property type="entry name" value="LA_2272-like"/>
</dbReference>
<dbReference type="NCBIfam" id="NF047436">
    <property type="entry name" value="LA_2272_repeat"/>
    <property type="match status" value="1"/>
</dbReference>
<feature type="chain" id="PRO_5031123773" evidence="1">
    <location>
        <begin position="21"/>
        <end position="359"/>
    </location>
</feature>
<comment type="caution">
    <text evidence="2">The sequence shown here is derived from an EMBL/GenBank/DDBJ whole genome shotgun (WGS) entry which is preliminary data.</text>
</comment>
<name>A0A7X9RTA3_9BACT</name>
<evidence type="ECO:0000313" key="3">
    <source>
        <dbReference type="Proteomes" id="UP000576082"/>
    </source>
</evidence>
<evidence type="ECO:0000313" key="2">
    <source>
        <dbReference type="EMBL" id="NME66992.1"/>
    </source>
</evidence>
<accession>A0A7X9RTA3</accession>
<keyword evidence="3" id="KW-1185">Reference proteome</keyword>
<protein>
    <submittedName>
        <fullName evidence="2">Uncharacterized protein</fullName>
    </submittedName>
</protein>
<sequence length="359" mass="38068">MKNLLLNIFAFLLISSSLFAQDQVQEKESKVAQVSFLYPVGMNGTNTNVASDISFNILWGVNGGVNYFELGGIANVNNGNVSGGQIAGITNVTKGESNGIIISGISNFNTGSAKGLHLAGINNFSKNEVNGAQISGISNVSGGDMNGAQIGLTNTVRGKLVGVQVGLINYTDSLNGGQIGLINVVRKGAKGTPIGLINVVKNGYYAVEVGAGETVWGNVNFKMGTQRFYTIFKAGYTQFNEKDVTTFGAGFGTQFELAKRVNLALDLSANQVVYDNTLKDTGLNLLSKADLNVQVRLTKNINIYAGPSLNVYTSEYKLDGNEKAGTLDVPEHAFYDETSSHGTRTAIWVGGQAGLNFTF</sequence>
<gene>
    <name evidence="2" type="ORF">HHU12_03345</name>
</gene>
<evidence type="ECO:0000256" key="1">
    <source>
        <dbReference type="SAM" id="SignalP"/>
    </source>
</evidence>
<dbReference type="Proteomes" id="UP000576082">
    <property type="component" value="Unassembled WGS sequence"/>
</dbReference>
<dbReference type="EMBL" id="JABANE010000006">
    <property type="protein sequence ID" value="NME66992.1"/>
    <property type="molecule type" value="Genomic_DNA"/>
</dbReference>
<keyword evidence="1" id="KW-0732">Signal</keyword>
<reference evidence="2 3" key="1">
    <citation type="submission" date="2020-04" db="EMBL/GenBank/DDBJ databases">
        <title>Flammeovirga sp. SR4, a novel species isolated from seawater.</title>
        <authorList>
            <person name="Wang X."/>
        </authorList>
    </citation>
    <scope>NUCLEOTIDE SEQUENCE [LARGE SCALE GENOMIC DNA]</scope>
    <source>
        <strain evidence="2 3">ATCC 23126</strain>
    </source>
</reference>